<protein>
    <submittedName>
        <fullName evidence="1">Uncharacterized protein</fullName>
    </submittedName>
</protein>
<accession>A0A6M3XUN0</accession>
<dbReference type="EMBL" id="MT144944">
    <property type="protein sequence ID" value="QJI01711.1"/>
    <property type="molecule type" value="Genomic_DNA"/>
</dbReference>
<proteinExistence type="predicted"/>
<name>A0A6M3XUN0_9ZZZZ</name>
<dbReference type="AlphaFoldDB" id="A0A6M3XUN0"/>
<gene>
    <name evidence="1" type="ORF">TM448B02724_0003</name>
</gene>
<organism evidence="1">
    <name type="scientific">viral metagenome</name>
    <dbReference type="NCBI Taxonomy" id="1070528"/>
    <lineage>
        <taxon>unclassified sequences</taxon>
        <taxon>metagenomes</taxon>
        <taxon>organismal metagenomes</taxon>
    </lineage>
</organism>
<reference evidence="1" key="1">
    <citation type="submission" date="2020-03" db="EMBL/GenBank/DDBJ databases">
        <title>The deep terrestrial virosphere.</title>
        <authorList>
            <person name="Holmfeldt K."/>
            <person name="Nilsson E."/>
            <person name="Simone D."/>
            <person name="Lopez-Fernandez M."/>
            <person name="Wu X."/>
            <person name="de Brujin I."/>
            <person name="Lundin D."/>
            <person name="Andersson A."/>
            <person name="Bertilsson S."/>
            <person name="Dopson M."/>
        </authorList>
    </citation>
    <scope>NUCLEOTIDE SEQUENCE</scope>
    <source>
        <strain evidence="1">TM448B02724</strain>
    </source>
</reference>
<evidence type="ECO:0000313" key="1">
    <source>
        <dbReference type="EMBL" id="QJI01711.1"/>
    </source>
</evidence>
<sequence>MRHQSLACPAKGITMNQTVIIQCDRFLKDAEAMASFFDSLPVTVTGKVYMLNTICTMLAATARFLRDNIAELETRLEHLGD</sequence>